<keyword evidence="1" id="KW-0812">Transmembrane</keyword>
<comment type="caution">
    <text evidence="2">The sequence shown here is derived from an EMBL/GenBank/DDBJ whole genome shotgun (WGS) entry which is preliminary data.</text>
</comment>
<dbReference type="Proteomes" id="UP000740883">
    <property type="component" value="Unassembled WGS sequence"/>
</dbReference>
<keyword evidence="1" id="KW-0472">Membrane</keyword>
<dbReference type="OrthoDB" id="2190056at2759"/>
<organism evidence="2 3">
    <name type="scientific">Nosema granulosis</name>
    <dbReference type="NCBI Taxonomy" id="83296"/>
    <lineage>
        <taxon>Eukaryota</taxon>
        <taxon>Fungi</taxon>
        <taxon>Fungi incertae sedis</taxon>
        <taxon>Microsporidia</taxon>
        <taxon>Nosematidae</taxon>
        <taxon>Nosema</taxon>
    </lineage>
</organism>
<proteinExistence type="predicted"/>
<evidence type="ECO:0000256" key="1">
    <source>
        <dbReference type="SAM" id="Phobius"/>
    </source>
</evidence>
<keyword evidence="1" id="KW-1133">Transmembrane helix</keyword>
<sequence>MLLLFFISQIICDNIEIDLKDFDEVTVNNNVIRSSDLNGYTSIKISHPGTSIYKLVKTGNRKFKLIDVTRYFDKKYERKIRVDFEDRSHGVLLGQGIMIVLTSLVALCFLFVFKNIFGVFKI</sequence>
<protein>
    <submittedName>
        <fullName evidence="2">Uncharacterized protein</fullName>
    </submittedName>
</protein>
<name>A0A9P6GW49_9MICR</name>
<gene>
    <name evidence="2" type="ORF">NGRA_3470</name>
</gene>
<evidence type="ECO:0000313" key="2">
    <source>
        <dbReference type="EMBL" id="KAF9749466.1"/>
    </source>
</evidence>
<dbReference type="EMBL" id="SBJO01001199">
    <property type="protein sequence ID" value="KAF9749466.1"/>
    <property type="molecule type" value="Genomic_DNA"/>
</dbReference>
<feature type="transmembrane region" description="Helical" evidence="1">
    <location>
        <begin position="92"/>
        <end position="113"/>
    </location>
</feature>
<reference evidence="2 3" key="1">
    <citation type="journal article" date="2020" name="Genome Biol. Evol.">
        <title>Comparative genomics of strictly vertically transmitted, feminizing microsporidia endosymbionts of amphipod crustaceans.</title>
        <authorList>
            <person name="Cormier A."/>
            <person name="Chebbi M.A."/>
            <person name="Giraud I."/>
            <person name="Wattier R."/>
            <person name="Teixeira M."/>
            <person name="Gilbert C."/>
            <person name="Rigaud T."/>
            <person name="Cordaux R."/>
        </authorList>
    </citation>
    <scope>NUCLEOTIDE SEQUENCE [LARGE SCALE GENOMIC DNA]</scope>
    <source>
        <strain evidence="2 3">Ou3-Ou53</strain>
    </source>
</reference>
<dbReference type="AlphaFoldDB" id="A0A9P6GW49"/>
<evidence type="ECO:0000313" key="3">
    <source>
        <dbReference type="Proteomes" id="UP000740883"/>
    </source>
</evidence>
<accession>A0A9P6GW49</accession>
<keyword evidence="3" id="KW-1185">Reference proteome</keyword>